<evidence type="ECO:0000313" key="1">
    <source>
        <dbReference type="EMBL" id="KAF3434676.1"/>
    </source>
</evidence>
<reference evidence="1" key="1">
    <citation type="submission" date="2020-03" db="EMBL/GenBank/DDBJ databases">
        <title>A high-quality chromosome-level genome assembly of a woody plant with both climbing and erect habits, Rhamnella rubrinervis.</title>
        <authorList>
            <person name="Lu Z."/>
            <person name="Yang Y."/>
            <person name="Zhu X."/>
            <person name="Sun Y."/>
        </authorList>
    </citation>
    <scope>NUCLEOTIDE SEQUENCE</scope>
    <source>
        <strain evidence="1">BYM</strain>
        <tissue evidence="1">Leaf</tissue>
    </source>
</reference>
<comment type="caution">
    <text evidence="1">The sequence shown here is derived from an EMBL/GenBank/DDBJ whole genome shotgun (WGS) entry which is preliminary data.</text>
</comment>
<dbReference type="AlphaFoldDB" id="A0A8K0DQ98"/>
<dbReference type="EMBL" id="VOIH02000010">
    <property type="protein sequence ID" value="KAF3434676.1"/>
    <property type="molecule type" value="Genomic_DNA"/>
</dbReference>
<protein>
    <submittedName>
        <fullName evidence="1">Uncharacterized protein</fullName>
    </submittedName>
</protein>
<organism evidence="1 2">
    <name type="scientific">Rhamnella rubrinervis</name>
    <dbReference type="NCBI Taxonomy" id="2594499"/>
    <lineage>
        <taxon>Eukaryota</taxon>
        <taxon>Viridiplantae</taxon>
        <taxon>Streptophyta</taxon>
        <taxon>Embryophyta</taxon>
        <taxon>Tracheophyta</taxon>
        <taxon>Spermatophyta</taxon>
        <taxon>Magnoliopsida</taxon>
        <taxon>eudicotyledons</taxon>
        <taxon>Gunneridae</taxon>
        <taxon>Pentapetalae</taxon>
        <taxon>rosids</taxon>
        <taxon>fabids</taxon>
        <taxon>Rosales</taxon>
        <taxon>Rhamnaceae</taxon>
        <taxon>rhamnoid group</taxon>
        <taxon>Rhamneae</taxon>
        <taxon>Rhamnella</taxon>
    </lineage>
</organism>
<keyword evidence="2" id="KW-1185">Reference proteome</keyword>
<evidence type="ECO:0000313" key="2">
    <source>
        <dbReference type="Proteomes" id="UP000796880"/>
    </source>
</evidence>
<dbReference type="Proteomes" id="UP000796880">
    <property type="component" value="Unassembled WGS sequence"/>
</dbReference>
<gene>
    <name evidence="1" type="ORF">FNV43_RR21761</name>
</gene>
<proteinExistence type="predicted"/>
<sequence length="154" mass="17569">MWQSPRFLNMYMLMHQCPPARREELVVVHSVIQGGSHHKGLEMGGYPREAIFDEDPDEQMTRWGQLGAQGYRGQPVVKEDSKEVVAEDFEDLEEDFIGSDDYVPCGYAPELMPHFTRNVHLEPESSSGDVTGRLLEAIERLVAQNVQQQQLQPQ</sequence>
<name>A0A8K0DQ98_9ROSA</name>
<accession>A0A8K0DQ98</accession>